<reference evidence="3" key="2">
    <citation type="submission" date="2020-08" db="EMBL/GenBank/DDBJ databases">
        <authorList>
            <person name="Kikuchi T."/>
        </authorList>
    </citation>
    <scope>NUCLEOTIDE SEQUENCE</scope>
    <source>
        <strain evidence="2">Ka4C1</strain>
    </source>
</reference>
<feature type="compositionally biased region" description="Basic and acidic residues" evidence="1">
    <location>
        <begin position="154"/>
        <end position="182"/>
    </location>
</feature>
<name>A0A1I7RKL9_BURXY</name>
<protein>
    <submittedName>
        <fullName evidence="2">(pine wood nematode) hypothetical protein</fullName>
    </submittedName>
</protein>
<dbReference type="Proteomes" id="UP000659654">
    <property type="component" value="Unassembled WGS sequence"/>
</dbReference>
<organism evidence="4 6">
    <name type="scientific">Bursaphelenchus xylophilus</name>
    <name type="common">Pinewood nematode worm</name>
    <name type="synonym">Aphelenchoides xylophilus</name>
    <dbReference type="NCBI Taxonomy" id="6326"/>
    <lineage>
        <taxon>Eukaryota</taxon>
        <taxon>Metazoa</taxon>
        <taxon>Ecdysozoa</taxon>
        <taxon>Nematoda</taxon>
        <taxon>Chromadorea</taxon>
        <taxon>Rhabditida</taxon>
        <taxon>Tylenchina</taxon>
        <taxon>Tylenchomorpha</taxon>
        <taxon>Aphelenchoidea</taxon>
        <taxon>Aphelenchoididae</taxon>
        <taxon>Bursaphelenchus</taxon>
    </lineage>
</organism>
<feature type="compositionally biased region" description="Basic and acidic residues" evidence="1">
    <location>
        <begin position="112"/>
        <end position="136"/>
    </location>
</feature>
<dbReference type="Proteomes" id="UP000095284">
    <property type="component" value="Unplaced"/>
</dbReference>
<dbReference type="EMBL" id="CAJFCV020000006">
    <property type="protein sequence ID" value="CAG9131234.1"/>
    <property type="molecule type" value="Genomic_DNA"/>
</dbReference>
<feature type="compositionally biased region" description="Basic and acidic residues" evidence="1">
    <location>
        <begin position="191"/>
        <end position="205"/>
    </location>
</feature>
<evidence type="ECO:0000313" key="6">
    <source>
        <dbReference type="WBParaSite" id="BXY_0125300.1"/>
    </source>
</evidence>
<feature type="region of interest" description="Disordered" evidence="1">
    <location>
        <begin position="112"/>
        <end position="234"/>
    </location>
</feature>
<proteinExistence type="predicted"/>
<feature type="region of interest" description="Disordered" evidence="1">
    <location>
        <begin position="38"/>
        <end position="76"/>
    </location>
</feature>
<sequence>MNLFGIFHKKKHSAAKTPVHTPPCENDEFQMKTSVAAEHSKRAKNANKMEKSRRSKTHSRDSTCVKKNPKEKDKDECDIEEIVKDEKCKNVLREGDLERYILIGRRIIEEEFVKQTEEAARNGERMREKSVAEKKANCPKSDASSKIKAKKKVIKEDKDSIDSKPSSESKEFREPRSGEAKVSKVGSAEAKVSKEGIKPVKKDLSKALPSPQDDGVRRNSEAKDSKGSGVAKVSKIGSIEVREDVKSLKQDRSQVMPSIQDYGAKRIPVFVPNQITPTKSPSYTIEYRLVQGQMVARYVPKQ</sequence>
<dbReference type="EMBL" id="CAJFDI010000006">
    <property type="protein sequence ID" value="CAD5235064.1"/>
    <property type="molecule type" value="Genomic_DNA"/>
</dbReference>
<reference evidence="6" key="1">
    <citation type="submission" date="2016-11" db="UniProtKB">
        <authorList>
            <consortium name="WormBaseParasite"/>
        </authorList>
    </citation>
    <scope>IDENTIFICATION</scope>
</reference>
<feature type="compositionally biased region" description="Basic and acidic residues" evidence="1">
    <location>
        <begin position="214"/>
        <end position="226"/>
    </location>
</feature>
<keyword evidence="5" id="KW-1185">Reference proteome</keyword>
<evidence type="ECO:0000256" key="1">
    <source>
        <dbReference type="SAM" id="MobiDB-lite"/>
    </source>
</evidence>
<dbReference type="WBParaSite" id="BXY_0125300.1">
    <property type="protein sequence ID" value="BXY_0125300.1"/>
    <property type="gene ID" value="BXY_0125300"/>
</dbReference>
<gene>
    <name evidence="2" type="ORF">BXYJ_LOCUS15155</name>
</gene>
<accession>A0A1I7RKL9</accession>
<evidence type="ECO:0000313" key="5">
    <source>
        <dbReference type="Proteomes" id="UP000659654"/>
    </source>
</evidence>
<feature type="compositionally biased region" description="Basic and acidic residues" evidence="1">
    <location>
        <begin position="47"/>
        <end position="76"/>
    </location>
</feature>
<dbReference type="AlphaFoldDB" id="A0A1I7RKL9"/>
<evidence type="ECO:0000313" key="2">
    <source>
        <dbReference type="EMBL" id="CAD5235064.1"/>
    </source>
</evidence>
<dbReference type="Proteomes" id="UP000582659">
    <property type="component" value="Unassembled WGS sequence"/>
</dbReference>
<evidence type="ECO:0000313" key="4">
    <source>
        <dbReference type="Proteomes" id="UP000095284"/>
    </source>
</evidence>
<evidence type="ECO:0000313" key="3">
    <source>
        <dbReference type="EMBL" id="CAG9131234.1"/>
    </source>
</evidence>